<dbReference type="Gene3D" id="3.50.50.60">
    <property type="entry name" value="FAD/NAD(P)-binding domain"/>
    <property type="match status" value="1"/>
</dbReference>
<dbReference type="AlphaFoldDB" id="A0A432YFI3"/>
<dbReference type="InterPro" id="IPR036188">
    <property type="entry name" value="FAD/NAD-bd_sf"/>
</dbReference>
<dbReference type="GO" id="GO:0005737">
    <property type="term" value="C:cytoplasm"/>
    <property type="evidence" value="ECO:0007669"/>
    <property type="project" value="TreeGrafter"/>
</dbReference>
<comment type="caution">
    <text evidence="3">The sequence shown here is derived from an EMBL/GenBank/DDBJ whole genome shotgun (WGS) entry which is preliminary data.</text>
</comment>
<dbReference type="Pfam" id="PF01266">
    <property type="entry name" value="DAO"/>
    <property type="match status" value="1"/>
</dbReference>
<dbReference type="GO" id="GO:0016491">
    <property type="term" value="F:oxidoreductase activity"/>
    <property type="evidence" value="ECO:0007669"/>
    <property type="project" value="UniProtKB-KW"/>
</dbReference>
<evidence type="ECO:0000313" key="4">
    <source>
        <dbReference type="Proteomes" id="UP000288127"/>
    </source>
</evidence>
<dbReference type="Gene3D" id="3.30.9.10">
    <property type="entry name" value="D-Amino Acid Oxidase, subunit A, domain 2"/>
    <property type="match status" value="1"/>
</dbReference>
<dbReference type="PANTHER" id="PTHR13847:SF281">
    <property type="entry name" value="FAD DEPENDENT OXIDOREDUCTASE DOMAIN-CONTAINING PROTEIN"/>
    <property type="match status" value="1"/>
</dbReference>
<sequence>MYDPLHDKNPGPNQPYPASYWHAHTQTAWPACSETLPAEADIVIIGAGYTGLNAALELAERYQQRVVVVEANQLGWGCSTRNAGFAMPGTGRLGYVAWKKRRGEAVAQAIQNEYQLAFKRLERHLQACPEQLQVQRGGYLKIAHKASAINELEQQYQALCQYEPSTKWLDYDAIQARVRSPQAFAAVHFPQSFGVNPLLLLASVARQASQAGATLVEHAPVEQWHTQSDGSHHLLTAKGTIRAQKVIVATNGYTPNHLHPAIHGRSLPVLSSVLVTRPLTAKERTAIGVEPHELVMDTRTLKYYFRLLPDGRLLFGGRGAIRGKDAHKERYQRNLLRAMADTFPALQQLSQEKPEYSWSGWVSVALDDYPRIYSPAKNVFTSMGYCGAGVTFTQLAGQRVAELAMGEKLPPLPFYESPLPKFPLPRLRRLGQWLYYMWNSVSRYSLFVIRYSLFVIRYSLFVTRKNEKPK</sequence>
<dbReference type="PANTHER" id="PTHR13847">
    <property type="entry name" value="SARCOSINE DEHYDROGENASE-RELATED"/>
    <property type="match status" value="1"/>
</dbReference>
<protein>
    <submittedName>
        <fullName evidence="3">FAD-binding oxidoreductase</fullName>
    </submittedName>
</protein>
<evidence type="ECO:0000259" key="2">
    <source>
        <dbReference type="Pfam" id="PF01266"/>
    </source>
</evidence>
<organism evidence="3 4">
    <name type="scientific">Pseudidiomarina marina</name>
    <dbReference type="NCBI Taxonomy" id="502366"/>
    <lineage>
        <taxon>Bacteria</taxon>
        <taxon>Pseudomonadati</taxon>
        <taxon>Pseudomonadota</taxon>
        <taxon>Gammaproteobacteria</taxon>
        <taxon>Alteromonadales</taxon>
        <taxon>Idiomarinaceae</taxon>
        <taxon>Pseudidiomarina</taxon>
    </lineage>
</organism>
<name>A0A432YFI3_9GAMM</name>
<dbReference type="RefSeq" id="WP_126759477.1">
    <property type="nucleotide sequence ID" value="NZ_PIPZ01000002.1"/>
</dbReference>
<dbReference type="Proteomes" id="UP000288127">
    <property type="component" value="Unassembled WGS sequence"/>
</dbReference>
<dbReference type="OrthoDB" id="311718at2"/>
<proteinExistence type="predicted"/>
<evidence type="ECO:0000313" key="3">
    <source>
        <dbReference type="EMBL" id="RUO59711.1"/>
    </source>
</evidence>
<keyword evidence="1" id="KW-0560">Oxidoreductase</keyword>
<dbReference type="InterPro" id="IPR006076">
    <property type="entry name" value="FAD-dep_OxRdtase"/>
</dbReference>
<reference evidence="4" key="1">
    <citation type="journal article" date="2018" name="Front. Microbiol.">
        <title>Genome-Based Analysis Reveals the Taxonomy and Diversity of the Family Idiomarinaceae.</title>
        <authorList>
            <person name="Liu Y."/>
            <person name="Lai Q."/>
            <person name="Shao Z."/>
        </authorList>
    </citation>
    <scope>NUCLEOTIDE SEQUENCE [LARGE SCALE GENOMIC DNA]</scope>
    <source>
        <strain evidence="4">PIM1</strain>
    </source>
</reference>
<dbReference type="SUPFAM" id="SSF51905">
    <property type="entry name" value="FAD/NAD(P)-binding domain"/>
    <property type="match status" value="1"/>
</dbReference>
<feature type="domain" description="FAD dependent oxidoreductase" evidence="2">
    <location>
        <begin position="41"/>
        <end position="403"/>
    </location>
</feature>
<evidence type="ECO:0000256" key="1">
    <source>
        <dbReference type="ARBA" id="ARBA00023002"/>
    </source>
</evidence>
<accession>A0A432YFI3</accession>
<gene>
    <name evidence="3" type="ORF">CWI76_06120</name>
</gene>
<keyword evidence="4" id="KW-1185">Reference proteome</keyword>
<dbReference type="EMBL" id="PIPZ01000002">
    <property type="protein sequence ID" value="RUO59711.1"/>
    <property type="molecule type" value="Genomic_DNA"/>
</dbReference>